<name>A0ABX0KY67_9NEIS</name>
<dbReference type="EMBL" id="JAAOMA010000004">
    <property type="protein sequence ID" value="NHR04492.1"/>
    <property type="molecule type" value="Genomic_DNA"/>
</dbReference>
<comment type="caution">
    <text evidence="2">The sequence shown here is derived from an EMBL/GenBank/DDBJ whole genome shotgun (WGS) entry which is preliminary data.</text>
</comment>
<dbReference type="InterPro" id="IPR009492">
    <property type="entry name" value="TniQ"/>
</dbReference>
<organism evidence="2 3">
    <name type="scientific">Chromobacterium fluminis</name>
    <dbReference type="NCBI Taxonomy" id="3044269"/>
    <lineage>
        <taxon>Bacteria</taxon>
        <taxon>Pseudomonadati</taxon>
        <taxon>Pseudomonadota</taxon>
        <taxon>Betaproteobacteria</taxon>
        <taxon>Neisseriales</taxon>
        <taxon>Chromobacteriaceae</taxon>
        <taxon>Chromobacterium</taxon>
    </lineage>
</organism>
<evidence type="ECO:0000313" key="3">
    <source>
        <dbReference type="Proteomes" id="UP001515641"/>
    </source>
</evidence>
<evidence type="ECO:0000313" key="2">
    <source>
        <dbReference type="EMBL" id="NHR04492.1"/>
    </source>
</evidence>
<feature type="domain" description="TniQ" evidence="1">
    <location>
        <begin position="3"/>
        <end position="143"/>
    </location>
</feature>
<evidence type="ECO:0000259" key="1">
    <source>
        <dbReference type="Pfam" id="PF06527"/>
    </source>
</evidence>
<gene>
    <name evidence="2" type="ORF">HA052_04715</name>
</gene>
<dbReference type="Pfam" id="PF06527">
    <property type="entry name" value="TniQ"/>
    <property type="match status" value="1"/>
</dbReference>
<keyword evidence="3" id="KW-1185">Reference proteome</keyword>
<sequence length="384" mass="44095">MLPMHPQPQPGEILSSWMVRLAFANGFMLHTFYDKLLGYHAPIWNRDTDRDPSIALLTLLAQHTGHAVAELQTLTLLPYQGRLFDTPINGHWSWIRPVGVYHRKRKRPGMQFCPLCLAQSPTSYYRLPWRLALYVVCEHHQCVMEECCPACHAPIAFHRHGIGRGKTVDDEALRFCCHCHFNLTSMNPVFATWPDPPSWERLRRIIAAIEQGYWECGPLTPPCSLPFFIGLRTLVSVLSGRNGRQLRQRLGDTLGVEIPWNSPGQHDEFEYQSPATRLILLLAVAWLLEDWPSRFLSLCTRAHFTRSRLAERVDQLPFWLASVADTHLDRRRYLPNPAETLSAGQYLLAHGQKVIPRALVNILGLTADCMELVWKQWHESDKAM</sequence>
<proteinExistence type="predicted"/>
<reference evidence="2 3" key="1">
    <citation type="submission" date="2020-03" db="EMBL/GenBank/DDBJ databases">
        <title>Draft genome sequence of environmentally isolated cultures.</title>
        <authorList>
            <person name="Wilson H.S."/>
            <person name="De Leon M.E."/>
        </authorList>
    </citation>
    <scope>NUCLEOTIDE SEQUENCE [LARGE SCALE GENOMIC DNA]</scope>
    <source>
        <strain evidence="2 3">HSC-31F16</strain>
    </source>
</reference>
<dbReference type="RefSeq" id="WP_166451003.1">
    <property type="nucleotide sequence ID" value="NZ_JAAOMA010000004.1"/>
</dbReference>
<accession>A0ABX0KY67</accession>
<protein>
    <submittedName>
        <fullName evidence="2">TniQ family protein</fullName>
    </submittedName>
</protein>
<dbReference type="Proteomes" id="UP001515641">
    <property type="component" value="Unassembled WGS sequence"/>
</dbReference>